<evidence type="ECO:0000313" key="2">
    <source>
        <dbReference type="Proteomes" id="UP000185911"/>
    </source>
</evidence>
<reference evidence="1 2" key="1">
    <citation type="submission" date="2017-01" db="EMBL/GenBank/DDBJ databases">
        <title>Genome sequence of Rhodoferax antarcticus ANT.BR, a psychrophilic purple nonsulfur bacterium from an Antarctic microbial mat.</title>
        <authorList>
            <person name="Baker J."/>
            <person name="Riester C."/>
            <person name="Skinner B."/>
            <person name="Newell A."/>
            <person name="Swingley W."/>
            <person name="Madigan M."/>
            <person name="Jung D."/>
            <person name="Asao M."/>
            <person name="Chen M."/>
            <person name="Loughlin P."/>
            <person name="Pan H."/>
            <person name="Lin S."/>
            <person name="Li N."/>
            <person name="Shaw J."/>
            <person name="Prado M."/>
            <person name="Sherman C."/>
            <person name="Li X."/>
            <person name="Tang J."/>
            <person name="Blankenship R."/>
            <person name="Zhao T."/>
            <person name="Touchman J."/>
            <person name="Sattley M."/>
        </authorList>
    </citation>
    <scope>NUCLEOTIDE SEQUENCE [LARGE SCALE GENOMIC DNA]</scope>
    <source>
        <strain evidence="1 2">ANT.BR</strain>
    </source>
</reference>
<dbReference type="PANTHER" id="PTHR42782">
    <property type="entry name" value="SI:CH73-314G15.3"/>
    <property type="match status" value="1"/>
</dbReference>
<dbReference type="EMBL" id="MSYM01000013">
    <property type="protein sequence ID" value="OLP06256.1"/>
    <property type="molecule type" value="Genomic_DNA"/>
</dbReference>
<dbReference type="SUPFAM" id="SSF47240">
    <property type="entry name" value="Ferritin-like"/>
    <property type="match status" value="1"/>
</dbReference>
<evidence type="ECO:0008006" key="3">
    <source>
        <dbReference type="Google" id="ProtNLM"/>
    </source>
</evidence>
<dbReference type="Proteomes" id="UP000185911">
    <property type="component" value="Unassembled WGS sequence"/>
</dbReference>
<dbReference type="InterPro" id="IPR011197">
    <property type="entry name" value="UCP012318"/>
</dbReference>
<dbReference type="Pfam" id="PF04305">
    <property type="entry name" value="DUF455"/>
    <property type="match status" value="1"/>
</dbReference>
<dbReference type="InterPro" id="IPR009078">
    <property type="entry name" value="Ferritin-like_SF"/>
</dbReference>
<sequence length="278" mass="30121">MTSTHPNNPQDATQTSLRVHALQLLLLGNTQQKAEAVRALPANGLEVDPAQRLVEPAGVPGRPKRPTLVQPAALKHRSVGTTQGHASLIHALTHIEANAINLALDAVWRFADMPQAYYRDWWQVAVEEALHFQLLQDHLHTLGHAYGDFPAHDGLWDMAFRTQADLLARLALVPRTLEARGLDATPAIRTKLISIGDKSGAAILDIILRDEIGHVATGNRWYAAVCSQRGLDPVSTYAELARKHSAPVLKGPFNLAARRAAGFTDTELAALCGTPAIA</sequence>
<proteinExistence type="predicted"/>
<evidence type="ECO:0000313" key="1">
    <source>
        <dbReference type="EMBL" id="OLP06256.1"/>
    </source>
</evidence>
<accession>A0A1Q8YDX4</accession>
<organism evidence="1 2">
    <name type="scientific">Rhodoferax antarcticus ANT.BR</name>
    <dbReference type="NCBI Taxonomy" id="1111071"/>
    <lineage>
        <taxon>Bacteria</taxon>
        <taxon>Pseudomonadati</taxon>
        <taxon>Pseudomonadota</taxon>
        <taxon>Betaproteobacteria</taxon>
        <taxon>Burkholderiales</taxon>
        <taxon>Comamonadaceae</taxon>
        <taxon>Rhodoferax</taxon>
    </lineage>
</organism>
<protein>
    <recommendedName>
        <fullName evidence="3">Ferritin-like domain-containing protein</fullName>
    </recommendedName>
</protein>
<dbReference type="AlphaFoldDB" id="A0A1Q8YDX4"/>
<comment type="caution">
    <text evidence="1">The sequence shown here is derived from an EMBL/GenBank/DDBJ whole genome shotgun (WGS) entry which is preliminary data.</text>
</comment>
<dbReference type="InterPro" id="IPR007402">
    <property type="entry name" value="DUF455"/>
</dbReference>
<name>A0A1Q8YDX4_9BURK</name>
<dbReference type="CDD" id="cd00657">
    <property type="entry name" value="Ferritin_like"/>
    <property type="match status" value="1"/>
</dbReference>
<gene>
    <name evidence="1" type="ORF">BLL52_2487</name>
</gene>
<dbReference type="RefSeq" id="WP_075586732.1">
    <property type="nucleotide sequence ID" value="NZ_MSYM01000013.1"/>
</dbReference>
<keyword evidence="2" id="KW-1185">Reference proteome</keyword>
<dbReference type="PIRSF" id="PIRSF012318">
    <property type="entry name" value="UCP012318"/>
    <property type="match status" value="1"/>
</dbReference>
<dbReference type="PANTHER" id="PTHR42782:SF4">
    <property type="entry name" value="DUF455 DOMAIN-CONTAINING PROTEIN"/>
    <property type="match status" value="1"/>
</dbReference>
<dbReference type="STRING" id="81479.RA876_06570"/>